<reference evidence="2" key="1">
    <citation type="submission" date="2019-08" db="EMBL/GenBank/DDBJ databases">
        <authorList>
            <person name="Kucharzyk K."/>
            <person name="Murdoch R.W."/>
            <person name="Higgins S."/>
            <person name="Loffler F."/>
        </authorList>
    </citation>
    <scope>NUCLEOTIDE SEQUENCE</scope>
</reference>
<gene>
    <name evidence="2" type="ORF">SDC9_130841</name>
</gene>
<dbReference type="PROSITE" id="PS51671">
    <property type="entry name" value="ACT"/>
    <property type="match status" value="1"/>
</dbReference>
<organism evidence="2">
    <name type="scientific">bioreactor metagenome</name>
    <dbReference type="NCBI Taxonomy" id="1076179"/>
    <lineage>
        <taxon>unclassified sequences</taxon>
        <taxon>metagenomes</taxon>
        <taxon>ecological metagenomes</taxon>
    </lineage>
</organism>
<evidence type="ECO:0000259" key="1">
    <source>
        <dbReference type="PROSITE" id="PS51671"/>
    </source>
</evidence>
<accession>A0A645D568</accession>
<dbReference type="PANTHER" id="PTHR40099:SF1">
    <property type="entry name" value="ACETOLACTATE SYNTHASE, SMALL SUBUNIT"/>
    <property type="match status" value="1"/>
</dbReference>
<dbReference type="Pfam" id="PF01842">
    <property type="entry name" value="ACT"/>
    <property type="match status" value="1"/>
</dbReference>
<dbReference type="PANTHER" id="PTHR40099">
    <property type="entry name" value="ACETOLACTATE SYNTHASE, SMALL SUBUNIT"/>
    <property type="match status" value="1"/>
</dbReference>
<dbReference type="EMBL" id="VSSQ01032494">
    <property type="protein sequence ID" value="MPM83772.1"/>
    <property type="molecule type" value="Genomic_DNA"/>
</dbReference>
<dbReference type="Gene3D" id="3.30.2130.10">
    <property type="entry name" value="VC0802-like"/>
    <property type="match status" value="1"/>
</dbReference>
<dbReference type="SUPFAM" id="SSF55021">
    <property type="entry name" value="ACT-like"/>
    <property type="match status" value="1"/>
</dbReference>
<sequence length="70" mass="7851">MEIPDQPGGLAAILNLLAEHNINLEYTYAFISRKVNEAYMVFRVEDTDAACEVLAASNVKLVSQEEMYNL</sequence>
<feature type="domain" description="ACT" evidence="1">
    <location>
        <begin position="1"/>
        <end position="70"/>
    </location>
</feature>
<name>A0A645D568_9ZZZZ</name>
<dbReference type="CDD" id="cd04882">
    <property type="entry name" value="ACT_Bt0572_2"/>
    <property type="match status" value="1"/>
</dbReference>
<dbReference type="InterPro" id="IPR045865">
    <property type="entry name" value="ACT-like_dom_sf"/>
</dbReference>
<proteinExistence type="predicted"/>
<dbReference type="AlphaFoldDB" id="A0A645D568"/>
<dbReference type="InterPro" id="IPR002912">
    <property type="entry name" value="ACT_dom"/>
</dbReference>
<evidence type="ECO:0000313" key="2">
    <source>
        <dbReference type="EMBL" id="MPM83772.1"/>
    </source>
</evidence>
<protein>
    <recommendedName>
        <fullName evidence="1">ACT domain-containing protein</fullName>
    </recommendedName>
</protein>
<comment type="caution">
    <text evidence="2">The sequence shown here is derived from an EMBL/GenBank/DDBJ whole genome shotgun (WGS) entry which is preliminary data.</text>
</comment>